<protein>
    <submittedName>
        <fullName evidence="1">Uncharacterized protein</fullName>
    </submittedName>
</protein>
<organism evidence="1">
    <name type="scientific">Trepomonas sp. PC1</name>
    <dbReference type="NCBI Taxonomy" id="1076344"/>
    <lineage>
        <taxon>Eukaryota</taxon>
        <taxon>Metamonada</taxon>
        <taxon>Diplomonadida</taxon>
        <taxon>Hexamitidae</taxon>
        <taxon>Hexamitinae</taxon>
        <taxon>Trepomonas</taxon>
    </lineage>
</organism>
<dbReference type="EMBL" id="GDID01007071">
    <property type="protein sequence ID" value="JAP89535.1"/>
    <property type="molecule type" value="Transcribed_RNA"/>
</dbReference>
<reference evidence="1" key="1">
    <citation type="submission" date="2015-07" db="EMBL/GenBank/DDBJ databases">
        <title>Adaptation to a free-living lifestyle via gene acquisitions in the diplomonad Trepomonas sp. PC1.</title>
        <authorList>
            <person name="Xu F."/>
            <person name="Jerlstrom-Hultqvist J."/>
            <person name="Kolisko M."/>
            <person name="Simpson A.G.B."/>
            <person name="Roger A.J."/>
            <person name="Svard S.G."/>
            <person name="Andersson J.O."/>
        </authorList>
    </citation>
    <scope>NUCLEOTIDE SEQUENCE</scope>
    <source>
        <strain evidence="1">PC1</strain>
    </source>
</reference>
<name>A0A146K0T3_9EUKA</name>
<feature type="non-terminal residue" evidence="1">
    <location>
        <position position="1"/>
    </location>
</feature>
<accession>A0A146K0T3</accession>
<evidence type="ECO:0000313" key="1">
    <source>
        <dbReference type="EMBL" id="JAP89535.1"/>
    </source>
</evidence>
<sequence>HHNLMIIKYVPKPSKYLLEVLSNSLEIQNCTLQNLVLTNHYVYLSHHVFDQEFDDELFQTYLEFIESHDNRNWRLMYFFDLYEIFNLVYHEKFDLALQKAHLLPTALLNLELPELSLVKDFMVSYSRQKPSFQLTENLICFSEQESTLVDKYIQINKESDLVAVEIANQAEIEKVVELGRLTLQIDVDTKEIVEKHVQNLADFDQLAVTEAKESEFKKSQRLIREIQTLGEVLHNQLDQMPIEIALEKLQSQKFAFQILCDNLDLIDFKFENCLVLSPFYKGQKQKMQKTQIIINTKFAVLQIFVGFSQNNVFISCENFAYFQNPVCRNAEQFVLRTLILRDFFNEMRRESVKTLCFGNETVLVAVDDNGVYKGQELSLAVDNFNYLQQIEALELEPGFFSKNVVNGVLATEKLAKDCQNFEGFE</sequence>
<proteinExistence type="predicted"/>
<dbReference type="AlphaFoldDB" id="A0A146K0T3"/>
<gene>
    <name evidence="1" type="ORF">TPC1_30970</name>
</gene>